<keyword evidence="1" id="KW-1133">Transmembrane helix</keyword>
<keyword evidence="1" id="KW-0812">Transmembrane</keyword>
<evidence type="ECO:0000313" key="2">
    <source>
        <dbReference type="EMBL" id="SME94664.1"/>
    </source>
</evidence>
<evidence type="ECO:0000256" key="1">
    <source>
        <dbReference type="SAM" id="Phobius"/>
    </source>
</evidence>
<feature type="transmembrane region" description="Helical" evidence="1">
    <location>
        <begin position="54"/>
        <end position="72"/>
    </location>
</feature>
<keyword evidence="1" id="KW-0472">Membrane</keyword>
<dbReference type="RefSeq" id="WP_085121014.1">
    <property type="nucleotide sequence ID" value="NZ_FWZX01000001.1"/>
</dbReference>
<dbReference type="EMBL" id="FWZX01000001">
    <property type="protein sequence ID" value="SME94664.1"/>
    <property type="molecule type" value="Genomic_DNA"/>
</dbReference>
<accession>A0A1Y6BBE7</accession>
<dbReference type="InterPro" id="IPR009325">
    <property type="entry name" value="DUF983"/>
</dbReference>
<evidence type="ECO:0000313" key="3">
    <source>
        <dbReference type="Proteomes" id="UP000192917"/>
    </source>
</evidence>
<keyword evidence="3" id="KW-1185">Reference proteome</keyword>
<organism evidence="2 3">
    <name type="scientific">Tistlia consotensis USBA 355</name>
    <dbReference type="NCBI Taxonomy" id="560819"/>
    <lineage>
        <taxon>Bacteria</taxon>
        <taxon>Pseudomonadati</taxon>
        <taxon>Pseudomonadota</taxon>
        <taxon>Alphaproteobacteria</taxon>
        <taxon>Rhodospirillales</taxon>
        <taxon>Rhodovibrionaceae</taxon>
        <taxon>Tistlia</taxon>
    </lineage>
</organism>
<dbReference type="AlphaFoldDB" id="A0A1Y6BBE7"/>
<reference evidence="2 3" key="1">
    <citation type="submission" date="2017-04" db="EMBL/GenBank/DDBJ databases">
        <authorList>
            <person name="Afonso C.L."/>
            <person name="Miller P.J."/>
            <person name="Scott M.A."/>
            <person name="Spackman E."/>
            <person name="Goraichik I."/>
            <person name="Dimitrov K.M."/>
            <person name="Suarez D.L."/>
            <person name="Swayne D.E."/>
        </authorList>
    </citation>
    <scope>NUCLEOTIDE SEQUENCE [LARGE SCALE GENOMIC DNA]</scope>
    <source>
        <strain evidence="2 3">USBA 355</strain>
    </source>
</reference>
<dbReference type="Pfam" id="PF06170">
    <property type="entry name" value="DUF983"/>
    <property type="match status" value="1"/>
</dbReference>
<proteinExistence type="predicted"/>
<gene>
    <name evidence="2" type="ORF">SAMN05428998_101700</name>
</gene>
<feature type="transmembrane region" description="Helical" evidence="1">
    <location>
        <begin position="84"/>
        <end position="102"/>
    </location>
</feature>
<dbReference type="Proteomes" id="UP000192917">
    <property type="component" value="Unassembled WGS sequence"/>
</dbReference>
<protein>
    <submittedName>
        <fullName evidence="2">Uncharacterized conserved protein, DUF983 family</fullName>
    </submittedName>
</protein>
<sequence>MNAGWSVSPLQAALHCRCPRCGKGRLYGGYLEVADRCESCGLDLKKADSGDGPAVFLILGLGALFVPLALWVDAVWAPSKWVHMAIWVPTVLGTTLLLIRPLKAYFIALQYRHRASDSGTEDYDKDE</sequence>
<name>A0A1Y6BBE7_9PROT</name>
<dbReference type="STRING" id="560819.SAMN05428998_101700"/>